<reference evidence="9 10" key="1">
    <citation type="submission" date="2022-09" db="EMBL/GenBank/DDBJ databases">
        <authorList>
            <person name="Han X.L."/>
            <person name="Wang Q."/>
            <person name="Lu T."/>
        </authorList>
    </citation>
    <scope>NUCLEOTIDE SEQUENCE [LARGE SCALE GENOMIC DNA]</scope>
    <source>
        <strain evidence="9 10">WQ 127069</strain>
    </source>
</reference>
<feature type="transmembrane region" description="Helical" evidence="7">
    <location>
        <begin position="12"/>
        <end position="33"/>
    </location>
</feature>
<proteinExistence type="inferred from homology"/>
<feature type="transmembrane region" description="Helical" evidence="7">
    <location>
        <begin position="107"/>
        <end position="128"/>
    </location>
</feature>
<gene>
    <name evidence="9" type="ORF">OB236_30445</name>
</gene>
<feature type="transmembrane region" description="Helical" evidence="7">
    <location>
        <begin position="71"/>
        <end position="95"/>
    </location>
</feature>
<evidence type="ECO:0000256" key="7">
    <source>
        <dbReference type="RuleBase" id="RU363032"/>
    </source>
</evidence>
<sequence>MSFIKRNEIKKTIYEAVLIIAAAIYLIPFYIMFTQSLKSPQETMMNPLGLPHVFQFDNFKKVWELMHFEVAFMNTFVLTLVSVVGIALISGMCSFTIAKRKAKGYQYLYYVFVCGLLIPFYMTLSPLIKLMKDLNLVDSLMGLSLAYIGRGVPFAVFLYVGFIRAMPHEIMESAVIDGCSPSTLYWRIVFPMVKNVTSTLIILNTLWVWNDFLFPLLTLQSASTKTIPLAQYMFYGMYSSQWNLAFASYLLSIVPLVIVYFFMQRSIIQGISTGGVKS</sequence>
<evidence type="ECO:0000259" key="8">
    <source>
        <dbReference type="PROSITE" id="PS50928"/>
    </source>
</evidence>
<keyword evidence="5 7" id="KW-1133">Transmembrane helix</keyword>
<dbReference type="RefSeq" id="WP_262687274.1">
    <property type="nucleotide sequence ID" value="NZ_JAOQIO010000103.1"/>
</dbReference>
<evidence type="ECO:0000256" key="3">
    <source>
        <dbReference type="ARBA" id="ARBA00022475"/>
    </source>
</evidence>
<protein>
    <submittedName>
        <fullName evidence="9">Carbohydrate ABC transporter permease</fullName>
    </submittedName>
</protein>
<feature type="domain" description="ABC transmembrane type-1" evidence="8">
    <location>
        <begin position="72"/>
        <end position="263"/>
    </location>
</feature>
<comment type="caution">
    <text evidence="9">The sequence shown here is derived from an EMBL/GenBank/DDBJ whole genome shotgun (WGS) entry which is preliminary data.</text>
</comment>
<evidence type="ECO:0000256" key="2">
    <source>
        <dbReference type="ARBA" id="ARBA00022448"/>
    </source>
</evidence>
<evidence type="ECO:0000256" key="4">
    <source>
        <dbReference type="ARBA" id="ARBA00022692"/>
    </source>
</evidence>
<dbReference type="CDD" id="cd06261">
    <property type="entry name" value="TM_PBP2"/>
    <property type="match status" value="1"/>
</dbReference>
<accession>A0ABT2UP69</accession>
<keyword evidence="2 7" id="KW-0813">Transport</keyword>
<dbReference type="Gene3D" id="1.10.3720.10">
    <property type="entry name" value="MetI-like"/>
    <property type="match status" value="1"/>
</dbReference>
<evidence type="ECO:0000313" key="10">
    <source>
        <dbReference type="Proteomes" id="UP001652445"/>
    </source>
</evidence>
<evidence type="ECO:0000256" key="6">
    <source>
        <dbReference type="ARBA" id="ARBA00023136"/>
    </source>
</evidence>
<feature type="transmembrane region" description="Helical" evidence="7">
    <location>
        <begin position="140"/>
        <end position="163"/>
    </location>
</feature>
<keyword evidence="10" id="KW-1185">Reference proteome</keyword>
<evidence type="ECO:0000256" key="5">
    <source>
        <dbReference type="ARBA" id="ARBA00022989"/>
    </source>
</evidence>
<comment type="similarity">
    <text evidence="7">Belongs to the binding-protein-dependent transport system permease family.</text>
</comment>
<dbReference type="PANTHER" id="PTHR43744">
    <property type="entry name" value="ABC TRANSPORTER PERMEASE PROTEIN MG189-RELATED-RELATED"/>
    <property type="match status" value="1"/>
</dbReference>
<keyword evidence="4 7" id="KW-0812">Transmembrane</keyword>
<dbReference type="EMBL" id="JAOQIO010000103">
    <property type="protein sequence ID" value="MCU6796453.1"/>
    <property type="molecule type" value="Genomic_DNA"/>
</dbReference>
<dbReference type="Pfam" id="PF00528">
    <property type="entry name" value="BPD_transp_1"/>
    <property type="match status" value="1"/>
</dbReference>
<organism evidence="9 10">
    <name type="scientific">Paenibacillus baimaensis</name>
    <dbReference type="NCBI Taxonomy" id="2982185"/>
    <lineage>
        <taxon>Bacteria</taxon>
        <taxon>Bacillati</taxon>
        <taxon>Bacillota</taxon>
        <taxon>Bacilli</taxon>
        <taxon>Bacillales</taxon>
        <taxon>Paenibacillaceae</taxon>
        <taxon>Paenibacillus</taxon>
    </lineage>
</organism>
<feature type="transmembrane region" description="Helical" evidence="7">
    <location>
        <begin position="184"/>
        <end position="209"/>
    </location>
</feature>
<dbReference type="Proteomes" id="UP001652445">
    <property type="component" value="Unassembled WGS sequence"/>
</dbReference>
<dbReference type="PROSITE" id="PS50928">
    <property type="entry name" value="ABC_TM1"/>
    <property type="match status" value="1"/>
</dbReference>
<evidence type="ECO:0000256" key="1">
    <source>
        <dbReference type="ARBA" id="ARBA00004651"/>
    </source>
</evidence>
<comment type="subcellular location">
    <subcellularLocation>
        <location evidence="1 7">Cell membrane</location>
        <topology evidence="1 7">Multi-pass membrane protein</topology>
    </subcellularLocation>
</comment>
<dbReference type="PANTHER" id="PTHR43744:SF8">
    <property type="entry name" value="SN-GLYCEROL-3-PHOSPHATE TRANSPORT SYSTEM PERMEASE PROTEIN UGPE"/>
    <property type="match status" value="1"/>
</dbReference>
<keyword evidence="3" id="KW-1003">Cell membrane</keyword>
<name>A0ABT2UP69_9BACL</name>
<evidence type="ECO:0000313" key="9">
    <source>
        <dbReference type="EMBL" id="MCU6796453.1"/>
    </source>
</evidence>
<dbReference type="InterPro" id="IPR000515">
    <property type="entry name" value="MetI-like"/>
</dbReference>
<keyword evidence="6 7" id="KW-0472">Membrane</keyword>
<dbReference type="SUPFAM" id="SSF161098">
    <property type="entry name" value="MetI-like"/>
    <property type="match status" value="1"/>
</dbReference>
<dbReference type="InterPro" id="IPR035906">
    <property type="entry name" value="MetI-like_sf"/>
</dbReference>
<feature type="transmembrane region" description="Helical" evidence="7">
    <location>
        <begin position="242"/>
        <end position="263"/>
    </location>
</feature>